<feature type="compositionally biased region" description="Basic and acidic residues" evidence="1">
    <location>
        <begin position="153"/>
        <end position="166"/>
    </location>
</feature>
<evidence type="ECO:0000313" key="3">
    <source>
        <dbReference type="Proteomes" id="UP000236290"/>
    </source>
</evidence>
<dbReference type="Proteomes" id="UP000236290">
    <property type="component" value="Unassembled WGS sequence"/>
</dbReference>
<dbReference type="EMBL" id="MTYI01000271">
    <property type="protein sequence ID" value="PNP46430.1"/>
    <property type="molecule type" value="Genomic_DNA"/>
</dbReference>
<sequence length="223" mass="25221">MESMGGHLQDTHEEEFLENSFSTLLSWSAVQKMGIKSCPLCSSCGVEDSPELVNHVPQHTYEFALRSLPWPQPIIHNLNVLPGGFDLSVNSSHAKELQLEDKDVIQIYNAEDGQRLSEGNLQRLKVGGIRHWTAEGIQLWINKELHERKEPPELQLTDYDRADHSAPDNPEPFEYSNYFLTNQYFSDGSDGDVSSKPQRDRSSGNSSLYPLAPIGEYGLRQTY</sequence>
<gene>
    <name evidence="2" type="ORF">THARTR1_10752</name>
</gene>
<proteinExistence type="predicted"/>
<accession>A0A2K0TLM6</accession>
<protein>
    <submittedName>
        <fullName evidence="2">Uncharacterized protein</fullName>
    </submittedName>
</protein>
<name>A0A2K0TLM6_TRIHA</name>
<dbReference type="OrthoDB" id="20872at2759"/>
<feature type="region of interest" description="Disordered" evidence="1">
    <location>
        <begin position="153"/>
        <end position="173"/>
    </location>
</feature>
<evidence type="ECO:0000256" key="1">
    <source>
        <dbReference type="SAM" id="MobiDB-lite"/>
    </source>
</evidence>
<evidence type="ECO:0000313" key="2">
    <source>
        <dbReference type="EMBL" id="PNP46430.1"/>
    </source>
</evidence>
<reference evidence="2 3" key="1">
    <citation type="submission" date="2017-02" db="EMBL/GenBank/DDBJ databases">
        <title>Genomes of Trichoderma spp. with biocontrol activity.</title>
        <authorList>
            <person name="Gardiner D."/>
            <person name="Kazan K."/>
            <person name="Vos C."/>
            <person name="Harvey P."/>
        </authorList>
    </citation>
    <scope>NUCLEOTIDE SEQUENCE [LARGE SCALE GENOMIC DNA]</scope>
    <source>
        <strain evidence="2 3">Tr1</strain>
    </source>
</reference>
<comment type="caution">
    <text evidence="2">The sequence shown here is derived from an EMBL/GenBank/DDBJ whole genome shotgun (WGS) entry which is preliminary data.</text>
</comment>
<dbReference type="AlphaFoldDB" id="A0A2K0TLM6"/>
<organism evidence="2 3">
    <name type="scientific">Trichoderma harzianum</name>
    <name type="common">Hypocrea lixii</name>
    <dbReference type="NCBI Taxonomy" id="5544"/>
    <lineage>
        <taxon>Eukaryota</taxon>
        <taxon>Fungi</taxon>
        <taxon>Dikarya</taxon>
        <taxon>Ascomycota</taxon>
        <taxon>Pezizomycotina</taxon>
        <taxon>Sordariomycetes</taxon>
        <taxon>Hypocreomycetidae</taxon>
        <taxon>Hypocreales</taxon>
        <taxon>Hypocreaceae</taxon>
        <taxon>Trichoderma</taxon>
    </lineage>
</organism>
<feature type="region of interest" description="Disordered" evidence="1">
    <location>
        <begin position="188"/>
        <end position="211"/>
    </location>
</feature>